<feature type="signal peptide" evidence="1">
    <location>
        <begin position="1"/>
        <end position="41"/>
    </location>
</feature>
<reference evidence="4" key="3">
    <citation type="journal article" date="2012" name="PLoS Pathog.">
        <title>Comparative genomics of the apicomplexan parasites Toxoplasma gondii and Neospora caninum: Coccidia differing in host range and transmission strategy.</title>
        <authorList>
            <person name="Reid A.J."/>
            <person name="Vermont S.J."/>
            <person name="Cotton J.A."/>
            <person name="Harris D."/>
            <person name="Hill-Cawthorne G.A."/>
            <person name="Konen-Waisman S."/>
            <person name="Latham S.M."/>
            <person name="Mourier T."/>
            <person name="Norton R."/>
            <person name="Quail M.A."/>
            <person name="Sanders M."/>
            <person name="Shanmugam D."/>
            <person name="Sohal A."/>
            <person name="Wasmuth J.D."/>
            <person name="Brunk B."/>
            <person name="Grigg M.E."/>
            <person name="Howard J.C."/>
            <person name="Parkinson J."/>
            <person name="Roos D.S."/>
            <person name="Trees A.J."/>
            <person name="Berriman M."/>
            <person name="Pain A."/>
            <person name="Wastling J.M."/>
        </authorList>
    </citation>
    <scope>NUCLEOTIDE SEQUENCE [LARGE SCALE GENOMIC DNA]</scope>
    <source>
        <strain evidence="4">Liverpool</strain>
    </source>
</reference>
<dbReference type="VEuPathDB" id="ToxoDB:NCLIV_052560"/>
<evidence type="ECO:0000313" key="3">
    <source>
        <dbReference type="EMBL" id="CEL69549.1"/>
    </source>
</evidence>
<reference evidence="2" key="2">
    <citation type="submission" date="2011-03" db="EMBL/GenBank/DDBJ databases">
        <title>Comparative genomics and transcriptomics of Neospora caninum and Toxoplasma gondii.</title>
        <authorList>
            <person name="Reid A.J."/>
            <person name="Sohal A."/>
            <person name="Harris D."/>
            <person name="Quail M."/>
            <person name="Sanders M."/>
            <person name="Berriman M."/>
            <person name="Wastling J.M."/>
            <person name="Pain A."/>
        </authorList>
    </citation>
    <scope>NUCLEOTIDE SEQUENCE</scope>
    <source>
        <strain evidence="2">Liverpool</strain>
    </source>
</reference>
<evidence type="ECO:0000313" key="2">
    <source>
        <dbReference type="EMBL" id="CBZ54830.1"/>
    </source>
</evidence>
<evidence type="ECO:0000256" key="1">
    <source>
        <dbReference type="SAM" id="SignalP"/>
    </source>
</evidence>
<dbReference type="RefSeq" id="XP_003884858.1">
    <property type="nucleotide sequence ID" value="XM_003884809.1"/>
</dbReference>
<dbReference type="EMBL" id="LN714485">
    <property type="protein sequence ID" value="CEL69549.1"/>
    <property type="molecule type" value="Genomic_DNA"/>
</dbReference>
<organism evidence="2 4">
    <name type="scientific">Neospora caninum (strain Liverpool)</name>
    <dbReference type="NCBI Taxonomy" id="572307"/>
    <lineage>
        <taxon>Eukaryota</taxon>
        <taxon>Sar</taxon>
        <taxon>Alveolata</taxon>
        <taxon>Apicomplexa</taxon>
        <taxon>Conoidasida</taxon>
        <taxon>Coccidia</taxon>
        <taxon>Eucoccidiorida</taxon>
        <taxon>Eimeriorina</taxon>
        <taxon>Sarcocystidae</taxon>
        <taxon>Neospora</taxon>
    </lineage>
</organism>
<feature type="chain" id="PRO_5007655357" evidence="1">
    <location>
        <begin position="42"/>
        <end position="237"/>
    </location>
</feature>
<dbReference type="InterPro" id="IPR036755">
    <property type="entry name" value="SRS_dom_sf"/>
</dbReference>
<dbReference type="AlphaFoldDB" id="F0VL78"/>
<dbReference type="Proteomes" id="UP000007494">
    <property type="component" value="Chromosome X"/>
</dbReference>
<gene>
    <name evidence="3" type="ORF">BN1204_052560</name>
    <name evidence="2" type="ORF">NCLIV_052560</name>
</gene>
<dbReference type="eggNOG" id="ENOG502TMTF">
    <property type="taxonomic scope" value="Eukaryota"/>
</dbReference>
<dbReference type="InParanoid" id="F0VL78"/>
<dbReference type="OrthoDB" id="10506029at2759"/>
<accession>F0VL78</accession>
<evidence type="ECO:0000313" key="4">
    <source>
        <dbReference type="Proteomes" id="UP000007494"/>
    </source>
</evidence>
<proteinExistence type="predicted"/>
<sequence length="237" mass="25834">MKTVFQPSRGSSQWRRSRLADSFVLFLMFSVHSLFLCVCQATEALAGTSVSSDIVTCDKEGETVLLIVKNPGSVVKFKCGDSVPTLSPARVASDQTFCDSPNCKNPLKLEEEFPGAKLTQGSSGNEYSFTTTQWPKAAGSVYFACKAADVQASALEVHSHQESQASLANKTCIVRIVIWAEPEDEDLPSCNAARPLDNASSAFPTQVTTPLSLVGQKWLSNRKPMCIRRPNARIQLR</sequence>
<dbReference type="GeneID" id="13446534"/>
<name>F0VL78_NEOCL</name>
<keyword evidence="1" id="KW-0732">Signal</keyword>
<keyword evidence="4" id="KW-1185">Reference proteome</keyword>
<dbReference type="OMA" id="CIVRIVI"/>
<protein>
    <submittedName>
        <fullName evidence="2">SRS domain-containing protein</fullName>
    </submittedName>
</protein>
<dbReference type="Gene3D" id="2.60.40.1320">
    <property type="entry name" value="SRS domain"/>
    <property type="match status" value="1"/>
</dbReference>
<dbReference type="EMBL" id="FR823391">
    <property type="protein sequence ID" value="CBZ54830.1"/>
    <property type="molecule type" value="Genomic_DNA"/>
</dbReference>
<reference evidence="2" key="1">
    <citation type="submission" date="2011-02" db="EMBL/GenBank/DDBJ databases">
        <authorList>
            <person name="Aslett M."/>
        </authorList>
    </citation>
    <scope>NUCLEOTIDE SEQUENCE</scope>
    <source>
        <strain evidence="2">Liverpool</strain>
    </source>
</reference>
<reference evidence="3" key="4">
    <citation type="journal article" date="2015" name="PLoS ONE">
        <title>Comprehensive Evaluation of Toxoplasma gondii VEG and Neospora caninum LIV Genomes with Tachyzoite Stage Transcriptome and Proteome Defines Novel Transcript Features.</title>
        <authorList>
            <person name="Ramaprasad A."/>
            <person name="Mourier T."/>
            <person name="Naeem R."/>
            <person name="Malas T.B."/>
            <person name="Moussa E."/>
            <person name="Panigrahi A."/>
            <person name="Vermont S.J."/>
            <person name="Otto T.D."/>
            <person name="Wastling J."/>
            <person name="Pain A."/>
        </authorList>
    </citation>
    <scope>NUCLEOTIDE SEQUENCE</scope>
    <source>
        <strain evidence="3">Liverpool</strain>
    </source>
</reference>